<evidence type="ECO:0000256" key="2">
    <source>
        <dbReference type="ARBA" id="ARBA00004607"/>
    </source>
</evidence>
<proteinExistence type="inferred from homology"/>
<protein>
    <submittedName>
        <fullName evidence="11">Bardet-Biedl syndrome 5</fullName>
    </submittedName>
</protein>
<dbReference type="GO" id="GO:0060271">
    <property type="term" value="P:cilium assembly"/>
    <property type="evidence" value="ECO:0007669"/>
    <property type="project" value="TreeGrafter"/>
</dbReference>
<dbReference type="Pfam" id="PF07289">
    <property type="entry name" value="BBL5"/>
    <property type="match status" value="1"/>
</dbReference>
<dbReference type="GO" id="GO:0034464">
    <property type="term" value="C:BBSome"/>
    <property type="evidence" value="ECO:0007669"/>
    <property type="project" value="InterPro"/>
</dbReference>
<evidence type="ECO:0000256" key="8">
    <source>
        <dbReference type="ARBA" id="ARBA00023212"/>
    </source>
</evidence>
<keyword evidence="12" id="KW-1185">Reference proteome</keyword>
<reference evidence="11" key="1">
    <citation type="submission" date="2021-02" db="EMBL/GenBank/DDBJ databases">
        <title>First Annotated Genome of the Yellow-green Alga Tribonema minus.</title>
        <authorList>
            <person name="Mahan K.M."/>
        </authorList>
    </citation>
    <scope>NUCLEOTIDE SEQUENCE</scope>
    <source>
        <strain evidence="11">UTEX B ZZ1240</strain>
    </source>
</reference>
<feature type="domain" description="BBSome complex member BBS5 PH" evidence="10">
    <location>
        <begin position="29"/>
        <end position="83"/>
    </location>
</feature>
<dbReference type="OrthoDB" id="10261999at2759"/>
<keyword evidence="9" id="KW-0966">Cell projection</keyword>
<dbReference type="PIRSF" id="PIRSF010072">
    <property type="entry name" value="DUF1448"/>
    <property type="match status" value="1"/>
</dbReference>
<gene>
    <name evidence="11" type="ORF">JKP88DRAFT_167809</name>
</gene>
<dbReference type="SMART" id="SM00683">
    <property type="entry name" value="DM16"/>
    <property type="match status" value="2"/>
</dbReference>
<dbReference type="Proteomes" id="UP000664859">
    <property type="component" value="Unassembled WGS sequence"/>
</dbReference>
<comment type="caution">
    <text evidence="11">The sequence shown here is derived from an EMBL/GenBank/DDBJ whole genome shotgun (WGS) entry which is preliminary data.</text>
</comment>
<evidence type="ECO:0000256" key="5">
    <source>
        <dbReference type="ARBA" id="ARBA00022490"/>
    </source>
</evidence>
<dbReference type="PANTHER" id="PTHR21351:SF0">
    <property type="entry name" value="BARDET-BIEDL SYNDROME 5 PROTEIN"/>
    <property type="match status" value="1"/>
</dbReference>
<comment type="subcellular location">
    <subcellularLocation>
        <location evidence="1">Cell projection</location>
        <location evidence="1">Cilium membrane</location>
    </subcellularLocation>
    <subcellularLocation>
        <location evidence="2">Cytoplasm</location>
        <location evidence="2">Cytoskeleton</location>
        <location evidence="2">Microtubule organizing center</location>
        <location evidence="2">Centrosome</location>
        <location evidence="2">Centriolar satellite</location>
    </subcellularLocation>
</comment>
<evidence type="ECO:0000256" key="3">
    <source>
        <dbReference type="ARBA" id="ARBA00005822"/>
    </source>
</evidence>
<dbReference type="GO" id="GO:0060170">
    <property type="term" value="C:ciliary membrane"/>
    <property type="evidence" value="ECO:0007669"/>
    <property type="project" value="UniProtKB-SubCell"/>
</dbReference>
<dbReference type="GO" id="GO:0032266">
    <property type="term" value="F:phosphatidylinositol-3-phosphate binding"/>
    <property type="evidence" value="ECO:0007669"/>
    <property type="project" value="TreeGrafter"/>
</dbReference>
<comment type="similarity">
    <text evidence="3">Belongs to the BBS5 family.</text>
</comment>
<evidence type="ECO:0000256" key="4">
    <source>
        <dbReference type="ARBA" id="ARBA00022475"/>
    </source>
</evidence>
<dbReference type="InterPro" id="IPR030804">
    <property type="entry name" value="BBS5/fem-3"/>
</dbReference>
<keyword evidence="4" id="KW-1003">Cell membrane</keyword>
<keyword evidence="7" id="KW-0472">Membrane</keyword>
<evidence type="ECO:0000256" key="9">
    <source>
        <dbReference type="ARBA" id="ARBA00023273"/>
    </source>
</evidence>
<evidence type="ECO:0000256" key="6">
    <source>
        <dbReference type="ARBA" id="ARBA00023069"/>
    </source>
</evidence>
<dbReference type="AlphaFoldDB" id="A0A835YZA3"/>
<sequence>MASQANDVWQDREIRFDAHPSLLAARRGEYHIDSINSVEDTKGNNGERGSLIVTNLRILWVSHKNSKVNLSIGLETVQTINIRKARSKLRGTTQALCALTKFQSSKFEFIFTSLVRNSPRMFTTVQAVLRAYETTKLYRDLKLRGSIVRDMQLMMLPQETICTQIQGVWNLSSDQGNLGTFIVTNIRLVWFANLAQNFNVSIPYLQIKTVRKRESKFGPALVIETTARSGGYILGFRLDPPERLMELFHEVSLLHQVYSADPNFGVHYREEEKPAVLEKRRIAPREDDVQIVDTDSKASNASAVYYADANKASDRSIVFDPTLCLAIESLPSGATVQSLWEIV</sequence>
<keyword evidence="5" id="KW-0963">Cytoplasm</keyword>
<dbReference type="PANTHER" id="PTHR21351">
    <property type="entry name" value="BARDET-BIEDL SYNDROME PROTEIN 5"/>
    <property type="match status" value="1"/>
</dbReference>
<accession>A0A835YZA3</accession>
<name>A0A835YZA3_9STRA</name>
<dbReference type="InterPro" id="IPR006606">
    <property type="entry name" value="BBL5"/>
</dbReference>
<keyword evidence="8" id="KW-0206">Cytoskeleton</keyword>
<evidence type="ECO:0000313" key="12">
    <source>
        <dbReference type="Proteomes" id="UP000664859"/>
    </source>
</evidence>
<evidence type="ECO:0000256" key="7">
    <source>
        <dbReference type="ARBA" id="ARBA00023136"/>
    </source>
</evidence>
<keyword evidence="6" id="KW-0969">Cilium</keyword>
<evidence type="ECO:0000256" key="1">
    <source>
        <dbReference type="ARBA" id="ARBA00004309"/>
    </source>
</evidence>
<evidence type="ECO:0000313" key="11">
    <source>
        <dbReference type="EMBL" id="KAG5179328.1"/>
    </source>
</evidence>
<dbReference type="GO" id="GO:0034451">
    <property type="term" value="C:centriolar satellite"/>
    <property type="evidence" value="ECO:0007669"/>
    <property type="project" value="UniProtKB-SubCell"/>
</dbReference>
<evidence type="ECO:0000259" key="10">
    <source>
        <dbReference type="SMART" id="SM00683"/>
    </source>
</evidence>
<dbReference type="GO" id="GO:0036064">
    <property type="term" value="C:ciliary basal body"/>
    <property type="evidence" value="ECO:0007669"/>
    <property type="project" value="TreeGrafter"/>
</dbReference>
<dbReference type="EMBL" id="JAFCMP010000479">
    <property type="protein sequence ID" value="KAG5179328.1"/>
    <property type="molecule type" value="Genomic_DNA"/>
</dbReference>
<organism evidence="11 12">
    <name type="scientific">Tribonema minus</name>
    <dbReference type="NCBI Taxonomy" id="303371"/>
    <lineage>
        <taxon>Eukaryota</taxon>
        <taxon>Sar</taxon>
        <taxon>Stramenopiles</taxon>
        <taxon>Ochrophyta</taxon>
        <taxon>PX clade</taxon>
        <taxon>Xanthophyceae</taxon>
        <taxon>Tribonematales</taxon>
        <taxon>Tribonemataceae</taxon>
        <taxon>Tribonema</taxon>
    </lineage>
</organism>
<dbReference type="InterPro" id="IPR014003">
    <property type="entry name" value="BBS5_PH"/>
</dbReference>
<feature type="domain" description="BBSome complex member BBS5 PH" evidence="10">
    <location>
        <begin position="159"/>
        <end position="213"/>
    </location>
</feature>